<sequence length="134" mass="14960">MAYMTAGDFEEARADFNMMIKVDKSTESDATAALQKLRQKEQEVEKKARKQFKGLFDKKPGEIAEAKADENGDQLTRKNQNNREVHGDSDGENSEDSHEAAPDAHGASWSLSFGLLVETSFISWLQDVHTIVLT</sequence>
<dbReference type="Gene3D" id="1.25.40.10">
    <property type="entry name" value="Tetratricopeptide repeat domain"/>
    <property type="match status" value="1"/>
</dbReference>
<evidence type="ECO:0000256" key="1">
    <source>
        <dbReference type="SAM" id="MobiDB-lite"/>
    </source>
</evidence>
<feature type="region of interest" description="Disordered" evidence="1">
    <location>
        <begin position="51"/>
        <end position="105"/>
    </location>
</feature>
<reference evidence="2" key="1">
    <citation type="submission" date="2012-05" db="EMBL/GenBank/DDBJ databases">
        <authorList>
            <person name="Krishnakumar V."/>
            <person name="Cheung F."/>
            <person name="Xiao Y."/>
            <person name="Chan A."/>
            <person name="Moskal W.A."/>
            <person name="Town C.D."/>
        </authorList>
    </citation>
    <scope>NUCLEOTIDE SEQUENCE</scope>
</reference>
<proteinExistence type="evidence at transcript level"/>
<feature type="compositionally biased region" description="Basic and acidic residues" evidence="1">
    <location>
        <begin position="55"/>
        <end position="70"/>
    </location>
</feature>
<name>I3S8V3_LOTJA</name>
<feature type="compositionally biased region" description="Basic and acidic residues" evidence="1">
    <location>
        <begin position="81"/>
        <end position="102"/>
    </location>
</feature>
<dbReference type="InterPro" id="IPR011990">
    <property type="entry name" value="TPR-like_helical_dom_sf"/>
</dbReference>
<accession>I3S8V3</accession>
<dbReference type="EMBL" id="BT136900">
    <property type="protein sequence ID" value="AFK36695.1"/>
    <property type="molecule type" value="mRNA"/>
</dbReference>
<dbReference type="AlphaFoldDB" id="I3S8V3"/>
<evidence type="ECO:0000313" key="2">
    <source>
        <dbReference type="EMBL" id="AFK36695.1"/>
    </source>
</evidence>
<protein>
    <submittedName>
        <fullName evidence="2">Uncharacterized protein</fullName>
    </submittedName>
</protein>
<organism evidence="2">
    <name type="scientific">Lotus japonicus</name>
    <name type="common">Lotus corniculatus var. japonicus</name>
    <dbReference type="NCBI Taxonomy" id="34305"/>
    <lineage>
        <taxon>Eukaryota</taxon>
        <taxon>Viridiplantae</taxon>
        <taxon>Streptophyta</taxon>
        <taxon>Embryophyta</taxon>
        <taxon>Tracheophyta</taxon>
        <taxon>Spermatophyta</taxon>
        <taxon>Magnoliopsida</taxon>
        <taxon>eudicotyledons</taxon>
        <taxon>Gunneridae</taxon>
        <taxon>Pentapetalae</taxon>
        <taxon>rosids</taxon>
        <taxon>fabids</taxon>
        <taxon>Fabales</taxon>
        <taxon>Fabaceae</taxon>
        <taxon>Papilionoideae</taxon>
        <taxon>50 kb inversion clade</taxon>
        <taxon>NPAAA clade</taxon>
        <taxon>Hologalegina</taxon>
        <taxon>robinioid clade</taxon>
        <taxon>Loteae</taxon>
        <taxon>Lotus</taxon>
    </lineage>
</organism>